<dbReference type="EMBL" id="NGFN01000044">
    <property type="protein sequence ID" value="OUD03298.1"/>
    <property type="molecule type" value="Genomic_DNA"/>
</dbReference>
<evidence type="ECO:0000256" key="5">
    <source>
        <dbReference type="ARBA" id="ARBA00022692"/>
    </source>
</evidence>
<evidence type="ECO:0000256" key="7">
    <source>
        <dbReference type="ARBA" id="ARBA00023136"/>
    </source>
</evidence>
<feature type="compositionally biased region" description="Low complexity" evidence="8">
    <location>
        <begin position="105"/>
        <end position="120"/>
    </location>
</feature>
<dbReference type="PANTHER" id="PTHR30252:SF3">
    <property type="entry name" value="PYRUVATE_PROTON SYMPORTER BTST"/>
    <property type="match status" value="1"/>
</dbReference>
<evidence type="ECO:0000256" key="6">
    <source>
        <dbReference type="ARBA" id="ARBA00022989"/>
    </source>
</evidence>
<keyword evidence="5 9" id="KW-0812">Transmembrane</keyword>
<dbReference type="InterPro" id="IPR051605">
    <property type="entry name" value="CstA"/>
</dbReference>
<dbReference type="InterPro" id="IPR003706">
    <property type="entry name" value="CstA_N"/>
</dbReference>
<evidence type="ECO:0000259" key="10">
    <source>
        <dbReference type="Pfam" id="PF02554"/>
    </source>
</evidence>
<dbReference type="AlphaFoldDB" id="A0A243S6X2"/>
<evidence type="ECO:0000256" key="2">
    <source>
        <dbReference type="ARBA" id="ARBA00007755"/>
    </source>
</evidence>
<proteinExistence type="inferred from homology"/>
<sequence length="145" mass="16022">MPASALPESGPEVPEMFRKRPILLWTAVSLLGAVTWGVLALARGERISAVWLVIAALGSYAIAYRFYSRFIARRVLEPDDRRATPAERIEDGVDYHPTDRRTRRSASSPSARGTPTPSTPVRCCRPPKTSTTCTPWLPTPRSTVC</sequence>
<keyword evidence="7 9" id="KW-0472">Membrane</keyword>
<dbReference type="GO" id="GO:0009267">
    <property type="term" value="P:cellular response to starvation"/>
    <property type="evidence" value="ECO:0007669"/>
    <property type="project" value="InterPro"/>
</dbReference>
<comment type="similarity">
    <text evidence="2">Belongs to the peptide transporter carbon starvation (CstA) (TC 2.A.114) family.</text>
</comment>
<feature type="transmembrane region" description="Helical" evidence="9">
    <location>
        <begin position="22"/>
        <end position="42"/>
    </location>
</feature>
<protein>
    <recommendedName>
        <fullName evidence="10">CstA N-terminal domain-containing protein</fullName>
    </recommendedName>
</protein>
<dbReference type="Proteomes" id="UP000195105">
    <property type="component" value="Unassembled WGS sequence"/>
</dbReference>
<name>A0A243S6X2_9ACTN</name>
<feature type="transmembrane region" description="Helical" evidence="9">
    <location>
        <begin position="48"/>
        <end position="67"/>
    </location>
</feature>
<evidence type="ECO:0000256" key="1">
    <source>
        <dbReference type="ARBA" id="ARBA00004651"/>
    </source>
</evidence>
<comment type="subcellular location">
    <subcellularLocation>
        <location evidence="1">Cell membrane</location>
        <topology evidence="1">Multi-pass membrane protein</topology>
    </subcellularLocation>
</comment>
<feature type="region of interest" description="Disordered" evidence="8">
    <location>
        <begin position="81"/>
        <end position="132"/>
    </location>
</feature>
<evidence type="ECO:0000256" key="4">
    <source>
        <dbReference type="ARBA" id="ARBA00022475"/>
    </source>
</evidence>
<feature type="compositionally biased region" description="Basic and acidic residues" evidence="8">
    <location>
        <begin position="81"/>
        <end position="100"/>
    </location>
</feature>
<keyword evidence="3" id="KW-0813">Transport</keyword>
<reference evidence="11 12" key="1">
    <citation type="submission" date="2017-05" db="EMBL/GenBank/DDBJ databases">
        <title>Biotechnological potential of actinobacteria isolated from South African environments.</title>
        <authorList>
            <person name="Le Roes-Hill M."/>
            <person name="Prins A."/>
            <person name="Durrell K.A."/>
        </authorList>
    </citation>
    <scope>NUCLEOTIDE SEQUENCE [LARGE SCALE GENOMIC DNA]</scope>
    <source>
        <strain evidence="11 12">HMC13</strain>
    </source>
</reference>
<dbReference type="Pfam" id="PF02554">
    <property type="entry name" value="CstA"/>
    <property type="match status" value="1"/>
</dbReference>
<keyword evidence="12" id="KW-1185">Reference proteome</keyword>
<evidence type="ECO:0000256" key="9">
    <source>
        <dbReference type="SAM" id="Phobius"/>
    </source>
</evidence>
<evidence type="ECO:0000313" key="12">
    <source>
        <dbReference type="Proteomes" id="UP000195105"/>
    </source>
</evidence>
<evidence type="ECO:0000256" key="3">
    <source>
        <dbReference type="ARBA" id="ARBA00022448"/>
    </source>
</evidence>
<keyword evidence="4" id="KW-1003">Cell membrane</keyword>
<feature type="domain" description="CstA N-terminal" evidence="10">
    <location>
        <begin position="48"/>
        <end position="101"/>
    </location>
</feature>
<accession>A0A243S6X2</accession>
<dbReference type="PANTHER" id="PTHR30252">
    <property type="entry name" value="INNER MEMBRANE PEPTIDE TRANSPORTER"/>
    <property type="match status" value="1"/>
</dbReference>
<evidence type="ECO:0000313" key="11">
    <source>
        <dbReference type="EMBL" id="OUD03298.1"/>
    </source>
</evidence>
<comment type="caution">
    <text evidence="11">The sequence shown here is derived from an EMBL/GenBank/DDBJ whole genome shotgun (WGS) entry which is preliminary data.</text>
</comment>
<keyword evidence="6 9" id="KW-1133">Transmembrane helix</keyword>
<dbReference type="GO" id="GO:0005886">
    <property type="term" value="C:plasma membrane"/>
    <property type="evidence" value="ECO:0007669"/>
    <property type="project" value="UniProtKB-SubCell"/>
</dbReference>
<evidence type="ECO:0000256" key="8">
    <source>
        <dbReference type="SAM" id="MobiDB-lite"/>
    </source>
</evidence>
<organism evidence="11 12">
    <name type="scientific">Streptomyces swartbergensis</name>
    <dbReference type="NCBI Taxonomy" id="487165"/>
    <lineage>
        <taxon>Bacteria</taxon>
        <taxon>Bacillati</taxon>
        <taxon>Actinomycetota</taxon>
        <taxon>Actinomycetes</taxon>
        <taxon>Kitasatosporales</taxon>
        <taxon>Streptomycetaceae</taxon>
        <taxon>Streptomyces</taxon>
    </lineage>
</organism>
<gene>
    <name evidence="11" type="ORF">CA983_10320</name>
</gene>